<dbReference type="EMBL" id="BQNB010013561">
    <property type="protein sequence ID" value="GJT17487.1"/>
    <property type="molecule type" value="Genomic_DNA"/>
</dbReference>
<feature type="compositionally biased region" description="Gly residues" evidence="1">
    <location>
        <begin position="55"/>
        <end position="66"/>
    </location>
</feature>
<reference evidence="2" key="1">
    <citation type="journal article" date="2022" name="Int. J. Mol. Sci.">
        <title>Draft Genome of Tanacetum Coccineum: Genomic Comparison of Closely Related Tanacetum-Family Plants.</title>
        <authorList>
            <person name="Yamashiro T."/>
            <person name="Shiraishi A."/>
            <person name="Nakayama K."/>
            <person name="Satake H."/>
        </authorList>
    </citation>
    <scope>NUCLEOTIDE SEQUENCE</scope>
</reference>
<feature type="compositionally biased region" description="Basic and acidic residues" evidence="1">
    <location>
        <begin position="41"/>
        <end position="54"/>
    </location>
</feature>
<feature type="region of interest" description="Disordered" evidence="1">
    <location>
        <begin position="35"/>
        <end position="74"/>
    </location>
</feature>
<dbReference type="Proteomes" id="UP001151760">
    <property type="component" value="Unassembled WGS sequence"/>
</dbReference>
<evidence type="ECO:0000256" key="1">
    <source>
        <dbReference type="SAM" id="MobiDB-lite"/>
    </source>
</evidence>
<comment type="caution">
    <text evidence="2">The sequence shown here is derived from an EMBL/GenBank/DDBJ whole genome shotgun (WGS) entry which is preliminary data.</text>
</comment>
<keyword evidence="3" id="KW-1185">Reference proteome</keyword>
<name>A0ABQ5BUI2_9ASTR</name>
<gene>
    <name evidence="2" type="ORF">Tco_0876193</name>
</gene>
<sequence>MLKLRDLGADMPTRVPYTEEEILAKVIKGKKRGHIAGRGCFPERDGIEQRDKGGIGEGGNGEGGSENGDDDVGQ</sequence>
<reference evidence="2" key="2">
    <citation type="submission" date="2022-01" db="EMBL/GenBank/DDBJ databases">
        <authorList>
            <person name="Yamashiro T."/>
            <person name="Shiraishi A."/>
            <person name="Satake H."/>
            <person name="Nakayama K."/>
        </authorList>
    </citation>
    <scope>NUCLEOTIDE SEQUENCE</scope>
</reference>
<protein>
    <submittedName>
        <fullName evidence="2">Uncharacterized protein</fullName>
    </submittedName>
</protein>
<evidence type="ECO:0000313" key="3">
    <source>
        <dbReference type="Proteomes" id="UP001151760"/>
    </source>
</evidence>
<accession>A0ABQ5BUI2</accession>
<organism evidence="2 3">
    <name type="scientific">Tanacetum coccineum</name>
    <dbReference type="NCBI Taxonomy" id="301880"/>
    <lineage>
        <taxon>Eukaryota</taxon>
        <taxon>Viridiplantae</taxon>
        <taxon>Streptophyta</taxon>
        <taxon>Embryophyta</taxon>
        <taxon>Tracheophyta</taxon>
        <taxon>Spermatophyta</taxon>
        <taxon>Magnoliopsida</taxon>
        <taxon>eudicotyledons</taxon>
        <taxon>Gunneridae</taxon>
        <taxon>Pentapetalae</taxon>
        <taxon>asterids</taxon>
        <taxon>campanulids</taxon>
        <taxon>Asterales</taxon>
        <taxon>Asteraceae</taxon>
        <taxon>Asteroideae</taxon>
        <taxon>Anthemideae</taxon>
        <taxon>Anthemidinae</taxon>
        <taxon>Tanacetum</taxon>
    </lineage>
</organism>
<evidence type="ECO:0000313" key="2">
    <source>
        <dbReference type="EMBL" id="GJT17487.1"/>
    </source>
</evidence>
<proteinExistence type="predicted"/>